<dbReference type="PROSITE" id="PS50932">
    <property type="entry name" value="HTH_LACI_2"/>
    <property type="match status" value="1"/>
</dbReference>
<proteinExistence type="predicted"/>
<dbReference type="Gene3D" id="1.10.260.40">
    <property type="entry name" value="lambda repressor-like DNA-binding domains"/>
    <property type="match status" value="1"/>
</dbReference>
<name>A0ABS5XUQ1_9MICO</name>
<feature type="domain" description="HTH lacI-type" evidence="4">
    <location>
        <begin position="1"/>
        <end position="53"/>
    </location>
</feature>
<keyword evidence="3" id="KW-0804">Transcription</keyword>
<evidence type="ECO:0000256" key="3">
    <source>
        <dbReference type="ARBA" id="ARBA00023163"/>
    </source>
</evidence>
<dbReference type="Pfam" id="PF00356">
    <property type="entry name" value="LacI"/>
    <property type="match status" value="1"/>
</dbReference>
<gene>
    <name evidence="5" type="ORF">J0P97_08715</name>
</gene>
<accession>A0ABS5XUQ1</accession>
<dbReference type="InterPro" id="IPR028082">
    <property type="entry name" value="Peripla_BP_I"/>
</dbReference>
<organism evidence="5 6">
    <name type="scientific">Microbacterium flavum</name>
    <dbReference type="NCBI Taxonomy" id="415216"/>
    <lineage>
        <taxon>Bacteria</taxon>
        <taxon>Bacillati</taxon>
        <taxon>Actinomycetota</taxon>
        <taxon>Actinomycetes</taxon>
        <taxon>Micrococcales</taxon>
        <taxon>Microbacteriaceae</taxon>
        <taxon>Microbacterium</taxon>
    </lineage>
</organism>
<dbReference type="EMBL" id="JAFLHG010000007">
    <property type="protein sequence ID" value="MBT8798151.1"/>
    <property type="molecule type" value="Genomic_DNA"/>
</dbReference>
<dbReference type="InterPro" id="IPR001761">
    <property type="entry name" value="Peripla_BP/Lac1_sug-bd_dom"/>
</dbReference>
<dbReference type="PANTHER" id="PTHR30146">
    <property type="entry name" value="LACI-RELATED TRANSCRIPTIONAL REPRESSOR"/>
    <property type="match status" value="1"/>
</dbReference>
<dbReference type="CDD" id="cd01392">
    <property type="entry name" value="HTH_LacI"/>
    <property type="match status" value="1"/>
</dbReference>
<dbReference type="InterPro" id="IPR000843">
    <property type="entry name" value="HTH_LacI"/>
</dbReference>
<evidence type="ECO:0000313" key="6">
    <source>
        <dbReference type="Proteomes" id="UP000740605"/>
    </source>
</evidence>
<dbReference type="Gene3D" id="3.40.50.2300">
    <property type="match status" value="2"/>
</dbReference>
<keyword evidence="6" id="KW-1185">Reference proteome</keyword>
<comment type="caution">
    <text evidence="5">The sequence shown here is derived from an EMBL/GenBank/DDBJ whole genome shotgun (WGS) entry which is preliminary data.</text>
</comment>
<keyword evidence="1" id="KW-0805">Transcription regulation</keyword>
<dbReference type="SUPFAM" id="SSF47413">
    <property type="entry name" value="lambda repressor-like DNA-binding domains"/>
    <property type="match status" value="1"/>
</dbReference>
<evidence type="ECO:0000256" key="1">
    <source>
        <dbReference type="ARBA" id="ARBA00023015"/>
    </source>
</evidence>
<dbReference type="SUPFAM" id="SSF53822">
    <property type="entry name" value="Periplasmic binding protein-like I"/>
    <property type="match status" value="1"/>
</dbReference>
<dbReference type="PROSITE" id="PS00356">
    <property type="entry name" value="HTH_LACI_1"/>
    <property type="match status" value="1"/>
</dbReference>
<reference evidence="5 6" key="1">
    <citation type="submission" date="2021-03" db="EMBL/GenBank/DDBJ databases">
        <title>Microbacterium pauli sp. nov., isolated from microfiltered milk.</title>
        <authorList>
            <person name="Bellassi P."/>
            <person name="Fontana A."/>
            <person name="Callegari M.L."/>
            <person name="Lorenzo M."/>
            <person name="Cappa F."/>
        </authorList>
    </citation>
    <scope>NUCLEOTIDE SEQUENCE [LARGE SCALE GENOMIC DNA]</scope>
    <source>
        <strain evidence="5 6">DSM 18909</strain>
    </source>
</reference>
<dbReference type="Proteomes" id="UP000740605">
    <property type="component" value="Unassembled WGS sequence"/>
</dbReference>
<dbReference type="CDD" id="cd06267">
    <property type="entry name" value="PBP1_LacI_sugar_binding-like"/>
    <property type="match status" value="1"/>
</dbReference>
<sequence length="332" mass="35758">MKDVAALARVGTKTVSRVINFEPNVSPATSERVWDAVRALDYHVDLQAGSLRRTSGRTRTLGLLVSSVDNPFAAAINRAVEDAASPREVAVFASSLDDDAAREEAAVKAFLRRRVDGLILTTMSRNAGYLLSTMERGTPIVFVDREPAGIDADVVTSDNRAGSARAARHLLQRGHRRIAVLTDRLDIQTAAERRDGFLAELDRAELAGGALIAPELHGPEQAEHALREMLTSDDPPTAVFSAQNLITEGALRAIRALGLQHRVALVGFDEVPLGDLLEPGVTVIRQDPQAIGARAAERIFARIDGDDGPPQRIVIPTELVERGSGEIAVPRD</sequence>
<keyword evidence="2 5" id="KW-0238">DNA-binding</keyword>
<evidence type="ECO:0000259" key="4">
    <source>
        <dbReference type="PROSITE" id="PS50932"/>
    </source>
</evidence>
<dbReference type="InterPro" id="IPR010982">
    <property type="entry name" value="Lambda_DNA-bd_dom_sf"/>
</dbReference>
<dbReference type="GO" id="GO:0003677">
    <property type="term" value="F:DNA binding"/>
    <property type="evidence" value="ECO:0007669"/>
    <property type="project" value="UniProtKB-KW"/>
</dbReference>
<dbReference type="SMART" id="SM00354">
    <property type="entry name" value="HTH_LACI"/>
    <property type="match status" value="1"/>
</dbReference>
<protein>
    <submittedName>
        <fullName evidence="5">LacI family DNA-binding transcriptional regulator</fullName>
    </submittedName>
</protein>
<evidence type="ECO:0000256" key="2">
    <source>
        <dbReference type="ARBA" id="ARBA00023125"/>
    </source>
</evidence>
<evidence type="ECO:0000313" key="5">
    <source>
        <dbReference type="EMBL" id="MBT8798151.1"/>
    </source>
</evidence>
<dbReference type="Pfam" id="PF00532">
    <property type="entry name" value="Peripla_BP_1"/>
    <property type="match status" value="1"/>
</dbReference>
<dbReference type="RefSeq" id="WP_215487396.1">
    <property type="nucleotide sequence ID" value="NZ_BAAAPJ010000002.1"/>
</dbReference>
<dbReference type="PANTHER" id="PTHR30146:SF109">
    <property type="entry name" value="HTH-TYPE TRANSCRIPTIONAL REGULATOR GALS"/>
    <property type="match status" value="1"/>
</dbReference>